<evidence type="ECO:0000256" key="13">
    <source>
        <dbReference type="SAM" id="MobiDB-lite"/>
    </source>
</evidence>
<protein>
    <submittedName>
        <fullName evidence="16">Ferredoxin reductase family protein</fullName>
    </submittedName>
</protein>
<feature type="transmembrane region" description="Helical" evidence="14">
    <location>
        <begin position="113"/>
        <end position="134"/>
    </location>
</feature>
<dbReference type="InterPro" id="IPR013112">
    <property type="entry name" value="FAD-bd_8"/>
</dbReference>
<feature type="domain" description="FAD-binding FR-type" evidence="15">
    <location>
        <begin position="242"/>
        <end position="342"/>
    </location>
</feature>
<dbReference type="SUPFAM" id="SSF52343">
    <property type="entry name" value="Ferredoxin reductase-like, C-terminal NADP-linked domain"/>
    <property type="match status" value="1"/>
</dbReference>
<evidence type="ECO:0000256" key="10">
    <source>
        <dbReference type="ARBA" id="ARBA00023004"/>
    </source>
</evidence>
<feature type="transmembrane region" description="Helical" evidence="14">
    <location>
        <begin position="35"/>
        <end position="54"/>
    </location>
</feature>
<keyword evidence="3" id="KW-0285">Flavoprotein</keyword>
<comment type="caution">
    <text evidence="16">The sequence shown here is derived from an EMBL/GenBank/DDBJ whole genome shotgun (WGS) entry which is preliminary data.</text>
</comment>
<dbReference type="Pfam" id="PF08022">
    <property type="entry name" value="FAD_binding_8"/>
    <property type="match status" value="1"/>
</dbReference>
<dbReference type="RefSeq" id="WP_222979549.1">
    <property type="nucleotide sequence ID" value="NZ_JAINVZ010000012.1"/>
</dbReference>
<dbReference type="PANTHER" id="PTHR47354:SF8">
    <property type="entry name" value="1,2-PHENYLACETYL-COA EPOXIDASE, SUBUNIT E"/>
    <property type="match status" value="1"/>
</dbReference>
<dbReference type="PANTHER" id="PTHR47354">
    <property type="entry name" value="NADH OXIDOREDUCTASE HCR"/>
    <property type="match status" value="1"/>
</dbReference>
<evidence type="ECO:0000259" key="15">
    <source>
        <dbReference type="PROSITE" id="PS51384"/>
    </source>
</evidence>
<dbReference type="Gene3D" id="3.40.50.80">
    <property type="entry name" value="Nucleotide-binding domain of ferredoxin-NADP reductase (FNR) module"/>
    <property type="match status" value="1"/>
</dbReference>
<dbReference type="InterPro" id="IPR013130">
    <property type="entry name" value="Fe3_Rdtase_TM_dom"/>
</dbReference>
<keyword evidence="8 14" id="KW-1133">Transmembrane helix</keyword>
<evidence type="ECO:0000256" key="7">
    <source>
        <dbReference type="ARBA" id="ARBA00022827"/>
    </source>
</evidence>
<dbReference type="SUPFAM" id="SSF63380">
    <property type="entry name" value="Riboflavin synthase domain-like"/>
    <property type="match status" value="1"/>
</dbReference>
<evidence type="ECO:0000313" key="16">
    <source>
        <dbReference type="EMBL" id="MBY8886896.1"/>
    </source>
</evidence>
<keyword evidence="4 14" id="KW-0812">Transmembrane</keyword>
<keyword evidence="7" id="KW-0274">FAD</keyword>
<evidence type="ECO:0000256" key="3">
    <source>
        <dbReference type="ARBA" id="ARBA00022630"/>
    </source>
</evidence>
<organism evidence="16 17">
    <name type="scientific">Streptantibioticus parmotrematis</name>
    <dbReference type="NCBI Taxonomy" id="2873249"/>
    <lineage>
        <taxon>Bacteria</taxon>
        <taxon>Bacillati</taxon>
        <taxon>Actinomycetota</taxon>
        <taxon>Actinomycetes</taxon>
        <taxon>Kitasatosporales</taxon>
        <taxon>Streptomycetaceae</taxon>
        <taxon>Streptantibioticus</taxon>
    </lineage>
</organism>
<sequence length="504" mass="54286">MSDNPLVLSARPDSRSARHRAGPPRPARQRREPMPLVLTALIVAGALPVAFVWWQNTIPGSLDSPAADLTAAGRIAGLLAAYLLLVLVALMARVPLLENRIGSDTVARLHRALGEYTVALAFAHAALIVCGYAWQGRTDPLTETWAVVTGYTDVWLAAVALGLLGLIGVVSARAVRRRVAYESWYHVHLLAYAATALAFSHEFAVGTEFSASPRNRLLWSAAHVVVGAAVVVFRLALPLYRSLRHGVRVAAVVAEGPGVVSVHLTGRDLDRLGARAGQFLRWRFLARGQWWQSHPYSLSAAPTPDALRITVKALGDASGALARLRPGTRVWFEGPYGAFTARRATFTARGTFTARQTFTARWRRGTARPVLLLAAGAGVTPLRALYETLPARARGGPGHHDGGAHHDGGVLLVQRASRDEDLVLHAELRRIAQARGFGLLAVVGPRGGPSGDPLRADRLRAMVPGLAEHDVYLCGPAGWTAFVRAELRRAGVPARRIRTEAFAF</sequence>
<accession>A0ABS7QUL0</accession>
<keyword evidence="9" id="KW-0560">Oxidoreductase</keyword>
<dbReference type="InterPro" id="IPR050415">
    <property type="entry name" value="MRET"/>
</dbReference>
<proteinExistence type="predicted"/>
<evidence type="ECO:0000256" key="4">
    <source>
        <dbReference type="ARBA" id="ARBA00022692"/>
    </source>
</evidence>
<evidence type="ECO:0000256" key="1">
    <source>
        <dbReference type="ARBA" id="ARBA00001974"/>
    </source>
</evidence>
<comment type="cofactor">
    <cofactor evidence="1">
        <name>FAD</name>
        <dbReference type="ChEBI" id="CHEBI:57692"/>
    </cofactor>
</comment>
<name>A0ABS7QUL0_9ACTN</name>
<evidence type="ECO:0000256" key="5">
    <source>
        <dbReference type="ARBA" id="ARBA00022714"/>
    </source>
</evidence>
<evidence type="ECO:0000256" key="2">
    <source>
        <dbReference type="ARBA" id="ARBA00004141"/>
    </source>
</evidence>
<evidence type="ECO:0000256" key="6">
    <source>
        <dbReference type="ARBA" id="ARBA00022723"/>
    </source>
</evidence>
<dbReference type="EMBL" id="JAINVZ010000012">
    <property type="protein sequence ID" value="MBY8886896.1"/>
    <property type="molecule type" value="Genomic_DNA"/>
</dbReference>
<dbReference type="InterPro" id="IPR039261">
    <property type="entry name" value="FNR_nucleotide-bd"/>
</dbReference>
<feature type="transmembrane region" description="Helical" evidence="14">
    <location>
        <begin position="217"/>
        <end position="237"/>
    </location>
</feature>
<keyword evidence="17" id="KW-1185">Reference proteome</keyword>
<keyword evidence="11" id="KW-0411">Iron-sulfur</keyword>
<feature type="region of interest" description="Disordered" evidence="13">
    <location>
        <begin position="1"/>
        <end position="29"/>
    </location>
</feature>
<reference evidence="16 17" key="1">
    <citation type="submission" date="2021-08" db="EMBL/GenBank/DDBJ databases">
        <title>Streptomyces sp. PTM05 isolated from lichen.</title>
        <authorList>
            <person name="Somphong A."/>
            <person name="Phongsopitanun W."/>
            <person name="Tanasupawat S."/>
        </authorList>
    </citation>
    <scope>NUCLEOTIDE SEQUENCE [LARGE SCALE GENOMIC DNA]</scope>
    <source>
        <strain evidence="16 17">Ptm05</strain>
    </source>
</reference>
<evidence type="ECO:0000256" key="12">
    <source>
        <dbReference type="ARBA" id="ARBA00023136"/>
    </source>
</evidence>
<dbReference type="PROSITE" id="PS51384">
    <property type="entry name" value="FAD_FR"/>
    <property type="match status" value="1"/>
</dbReference>
<evidence type="ECO:0000256" key="11">
    <source>
        <dbReference type="ARBA" id="ARBA00023014"/>
    </source>
</evidence>
<comment type="subcellular location">
    <subcellularLocation>
        <location evidence="2">Membrane</location>
        <topology evidence="2">Multi-pass membrane protein</topology>
    </subcellularLocation>
</comment>
<evidence type="ECO:0000313" key="17">
    <source>
        <dbReference type="Proteomes" id="UP001198565"/>
    </source>
</evidence>
<dbReference type="Gene3D" id="2.40.30.10">
    <property type="entry name" value="Translation factors"/>
    <property type="match status" value="1"/>
</dbReference>
<dbReference type="InterPro" id="IPR017927">
    <property type="entry name" value="FAD-bd_FR_type"/>
</dbReference>
<keyword evidence="6" id="KW-0479">Metal-binding</keyword>
<keyword evidence="5" id="KW-0001">2Fe-2S</keyword>
<evidence type="ECO:0000256" key="8">
    <source>
        <dbReference type="ARBA" id="ARBA00022989"/>
    </source>
</evidence>
<dbReference type="Proteomes" id="UP001198565">
    <property type="component" value="Unassembled WGS sequence"/>
</dbReference>
<dbReference type="Pfam" id="PF01794">
    <property type="entry name" value="Ferric_reduct"/>
    <property type="match status" value="1"/>
</dbReference>
<dbReference type="CDD" id="cd06198">
    <property type="entry name" value="FNR_like_3"/>
    <property type="match status" value="1"/>
</dbReference>
<evidence type="ECO:0000256" key="9">
    <source>
        <dbReference type="ARBA" id="ARBA00023002"/>
    </source>
</evidence>
<keyword evidence="12 14" id="KW-0472">Membrane</keyword>
<feature type="transmembrane region" description="Helical" evidence="14">
    <location>
        <begin position="187"/>
        <end position="205"/>
    </location>
</feature>
<dbReference type="InterPro" id="IPR017938">
    <property type="entry name" value="Riboflavin_synthase-like_b-brl"/>
</dbReference>
<gene>
    <name evidence="16" type="ORF">K7472_18815</name>
</gene>
<evidence type="ECO:0000256" key="14">
    <source>
        <dbReference type="SAM" id="Phobius"/>
    </source>
</evidence>
<keyword evidence="10" id="KW-0408">Iron</keyword>
<feature type="transmembrane region" description="Helical" evidence="14">
    <location>
        <begin position="154"/>
        <end position="175"/>
    </location>
</feature>
<feature type="transmembrane region" description="Helical" evidence="14">
    <location>
        <begin position="74"/>
        <end position="92"/>
    </location>
</feature>